<feature type="transmembrane region" description="Helical" evidence="1">
    <location>
        <begin position="226"/>
        <end position="242"/>
    </location>
</feature>
<dbReference type="EMBL" id="JAYKXP010000017">
    <property type="protein sequence ID" value="KAK7049222.1"/>
    <property type="molecule type" value="Genomic_DNA"/>
</dbReference>
<dbReference type="AlphaFoldDB" id="A0AAW0DDZ9"/>
<dbReference type="Proteomes" id="UP001383192">
    <property type="component" value="Unassembled WGS sequence"/>
</dbReference>
<proteinExistence type="predicted"/>
<feature type="transmembrane region" description="Helical" evidence="1">
    <location>
        <begin position="120"/>
        <end position="141"/>
    </location>
</feature>
<sequence length="290" mass="32504">MADIKSHPQTDAHPHPLGSYIHAGTLGMFLWDFIIHLQEEYRLFLKQKITFPTIVYFLCRLSVLCSAVAGTMFFTAPLDEWCFIVAKIMLSGFATIVVTSSLLLVLFIRAFYAGNGRFSTVFSVISFLVVIGSAAVPLYLAVGRTASFTSPYCTITYENKWPFQVVTLTMVMHRLTVFWAIGKKLLPPISEEGPQSLTKAMKIRRILEGRHLPEFSRTLWRDGQKYSLAFILAGLTIFIGYSTSALPAGYGFILSSVLTIIHNCLTSHLVRRIKAVSLDPERNMDITSSF</sequence>
<reference evidence="3 4" key="1">
    <citation type="submission" date="2024-01" db="EMBL/GenBank/DDBJ databases">
        <title>A draft genome for a cacao thread blight-causing isolate of Paramarasmius palmivorus.</title>
        <authorList>
            <person name="Baruah I.K."/>
            <person name="Bukari Y."/>
            <person name="Amoako-Attah I."/>
            <person name="Meinhardt L.W."/>
            <person name="Bailey B.A."/>
            <person name="Cohen S.P."/>
        </authorList>
    </citation>
    <scope>NUCLEOTIDE SEQUENCE [LARGE SCALE GENOMIC DNA]</scope>
    <source>
        <strain evidence="3 4">GH-12</strain>
    </source>
</reference>
<keyword evidence="1" id="KW-0812">Transmembrane</keyword>
<name>A0AAW0DDZ9_9AGAR</name>
<feature type="domain" description="DUF6533" evidence="2">
    <location>
        <begin position="20"/>
        <end position="64"/>
    </location>
</feature>
<evidence type="ECO:0000259" key="2">
    <source>
        <dbReference type="Pfam" id="PF20151"/>
    </source>
</evidence>
<accession>A0AAW0DDZ9</accession>
<gene>
    <name evidence="3" type="ORF">VNI00_005823</name>
</gene>
<dbReference type="InterPro" id="IPR045340">
    <property type="entry name" value="DUF6533"/>
</dbReference>
<keyword evidence="1" id="KW-1133">Transmembrane helix</keyword>
<evidence type="ECO:0000313" key="4">
    <source>
        <dbReference type="Proteomes" id="UP001383192"/>
    </source>
</evidence>
<protein>
    <recommendedName>
        <fullName evidence="2">DUF6533 domain-containing protein</fullName>
    </recommendedName>
</protein>
<keyword evidence="1" id="KW-0472">Membrane</keyword>
<feature type="transmembrane region" description="Helical" evidence="1">
    <location>
        <begin position="88"/>
        <end position="108"/>
    </location>
</feature>
<feature type="transmembrane region" description="Helical" evidence="1">
    <location>
        <begin position="49"/>
        <end position="76"/>
    </location>
</feature>
<evidence type="ECO:0000256" key="1">
    <source>
        <dbReference type="SAM" id="Phobius"/>
    </source>
</evidence>
<feature type="transmembrane region" description="Helical" evidence="1">
    <location>
        <begin position="20"/>
        <end position="37"/>
    </location>
</feature>
<keyword evidence="4" id="KW-1185">Reference proteome</keyword>
<comment type="caution">
    <text evidence="3">The sequence shown here is derived from an EMBL/GenBank/DDBJ whole genome shotgun (WGS) entry which is preliminary data.</text>
</comment>
<dbReference type="Pfam" id="PF20151">
    <property type="entry name" value="DUF6533"/>
    <property type="match status" value="1"/>
</dbReference>
<feature type="transmembrane region" description="Helical" evidence="1">
    <location>
        <begin position="161"/>
        <end position="181"/>
    </location>
</feature>
<organism evidence="3 4">
    <name type="scientific">Paramarasmius palmivorus</name>
    <dbReference type="NCBI Taxonomy" id="297713"/>
    <lineage>
        <taxon>Eukaryota</taxon>
        <taxon>Fungi</taxon>
        <taxon>Dikarya</taxon>
        <taxon>Basidiomycota</taxon>
        <taxon>Agaricomycotina</taxon>
        <taxon>Agaricomycetes</taxon>
        <taxon>Agaricomycetidae</taxon>
        <taxon>Agaricales</taxon>
        <taxon>Marasmiineae</taxon>
        <taxon>Marasmiaceae</taxon>
        <taxon>Paramarasmius</taxon>
    </lineage>
</organism>
<evidence type="ECO:0000313" key="3">
    <source>
        <dbReference type="EMBL" id="KAK7049222.1"/>
    </source>
</evidence>